<comment type="subcellular location">
    <subcellularLocation>
        <location evidence="1">Cell membrane</location>
        <topology evidence="1">Single-pass type I membrane protein</topology>
    </subcellularLocation>
</comment>
<dbReference type="FunFam" id="3.80.10.10:FF:000095">
    <property type="entry name" value="LRR receptor-like serine/threonine-protein kinase GSO1"/>
    <property type="match status" value="2"/>
</dbReference>
<dbReference type="SMART" id="SM00369">
    <property type="entry name" value="LRR_TYP"/>
    <property type="match status" value="16"/>
</dbReference>
<keyword evidence="5" id="KW-0812">Transmembrane</keyword>
<dbReference type="SMART" id="SM00365">
    <property type="entry name" value="LRR_SD22"/>
    <property type="match status" value="5"/>
</dbReference>
<dbReference type="Pfam" id="PF08263">
    <property type="entry name" value="LRRNT_2"/>
    <property type="match status" value="1"/>
</dbReference>
<dbReference type="InterPro" id="IPR013210">
    <property type="entry name" value="LRR_N_plant-typ"/>
</dbReference>
<evidence type="ECO:0000256" key="3">
    <source>
        <dbReference type="ARBA" id="ARBA00022475"/>
    </source>
</evidence>
<keyword evidence="9" id="KW-0472">Membrane</keyword>
<dbReference type="SUPFAM" id="SSF52058">
    <property type="entry name" value="L domain-like"/>
    <property type="match status" value="1"/>
</dbReference>
<evidence type="ECO:0000256" key="2">
    <source>
        <dbReference type="ARBA" id="ARBA00009592"/>
    </source>
</evidence>
<evidence type="ECO:0000259" key="13">
    <source>
        <dbReference type="Pfam" id="PF23598"/>
    </source>
</evidence>
<keyword evidence="4" id="KW-0433">Leucine-rich repeat</keyword>
<dbReference type="InterPro" id="IPR055414">
    <property type="entry name" value="LRR_R13L4/SHOC2-like"/>
</dbReference>
<evidence type="ECO:0000256" key="6">
    <source>
        <dbReference type="ARBA" id="ARBA00022729"/>
    </source>
</evidence>
<dbReference type="PANTHER" id="PTHR48063:SF112">
    <property type="entry name" value="RECEPTOR LIKE PROTEIN 30-LIKE"/>
    <property type="match status" value="1"/>
</dbReference>
<evidence type="ECO:0000259" key="12">
    <source>
        <dbReference type="Pfam" id="PF08263"/>
    </source>
</evidence>
<dbReference type="FunFam" id="3.80.10.10:FF:000041">
    <property type="entry name" value="LRR receptor-like serine/threonine-protein kinase ERECTA"/>
    <property type="match status" value="1"/>
</dbReference>
<evidence type="ECO:0000256" key="5">
    <source>
        <dbReference type="ARBA" id="ARBA00022692"/>
    </source>
</evidence>
<evidence type="ECO:0000256" key="7">
    <source>
        <dbReference type="ARBA" id="ARBA00022737"/>
    </source>
</evidence>
<dbReference type="SUPFAM" id="SSF52047">
    <property type="entry name" value="RNI-like"/>
    <property type="match status" value="2"/>
</dbReference>
<dbReference type="InterPro" id="IPR046956">
    <property type="entry name" value="RLP23-like"/>
</dbReference>
<proteinExistence type="inferred from homology"/>
<evidence type="ECO:0000256" key="9">
    <source>
        <dbReference type="ARBA" id="ARBA00023136"/>
    </source>
</evidence>
<dbReference type="Gene3D" id="3.80.10.10">
    <property type="entry name" value="Ribonuclease Inhibitor"/>
    <property type="match status" value="6"/>
</dbReference>
<accession>A0AAV1E098</accession>
<evidence type="ECO:0000256" key="4">
    <source>
        <dbReference type="ARBA" id="ARBA00022614"/>
    </source>
</evidence>
<evidence type="ECO:0000313" key="14">
    <source>
        <dbReference type="EMBL" id="CAI9112892.1"/>
    </source>
</evidence>
<dbReference type="Proteomes" id="UP001161247">
    <property type="component" value="Chromosome 7"/>
</dbReference>
<dbReference type="Pfam" id="PF13855">
    <property type="entry name" value="LRR_8"/>
    <property type="match status" value="2"/>
</dbReference>
<keyword evidence="6 11" id="KW-0732">Signal</keyword>
<dbReference type="InterPro" id="IPR001611">
    <property type="entry name" value="Leu-rich_rpt"/>
</dbReference>
<evidence type="ECO:0000256" key="8">
    <source>
        <dbReference type="ARBA" id="ARBA00022989"/>
    </source>
</evidence>
<keyword evidence="8" id="KW-1133">Transmembrane helix</keyword>
<dbReference type="GO" id="GO:0006952">
    <property type="term" value="P:defense response"/>
    <property type="evidence" value="ECO:0007669"/>
    <property type="project" value="UniProtKB-ARBA"/>
</dbReference>
<evidence type="ECO:0000256" key="1">
    <source>
        <dbReference type="ARBA" id="ARBA00004251"/>
    </source>
</evidence>
<gene>
    <name evidence="14" type="ORF">OLC1_LOCUS20001</name>
</gene>
<evidence type="ECO:0000256" key="11">
    <source>
        <dbReference type="SAM" id="SignalP"/>
    </source>
</evidence>
<dbReference type="GO" id="GO:0005886">
    <property type="term" value="C:plasma membrane"/>
    <property type="evidence" value="ECO:0007669"/>
    <property type="project" value="UniProtKB-SubCell"/>
</dbReference>
<feature type="domain" description="Leucine-rich repeat-containing N-terminal plant-type" evidence="12">
    <location>
        <begin position="36"/>
        <end position="72"/>
    </location>
</feature>
<comment type="similarity">
    <text evidence="2">Belongs to the RLP family.</text>
</comment>
<evidence type="ECO:0000313" key="15">
    <source>
        <dbReference type="Proteomes" id="UP001161247"/>
    </source>
</evidence>
<dbReference type="PRINTS" id="PR00019">
    <property type="entry name" value="LEURICHRPT"/>
</dbReference>
<dbReference type="EMBL" id="OX459124">
    <property type="protein sequence ID" value="CAI9112892.1"/>
    <property type="molecule type" value="Genomic_DNA"/>
</dbReference>
<feature type="chain" id="PRO_5043505524" evidence="11">
    <location>
        <begin position="29"/>
        <end position="845"/>
    </location>
</feature>
<keyword evidence="10" id="KW-0325">Glycoprotein</keyword>
<keyword evidence="7" id="KW-0677">Repeat</keyword>
<feature type="signal peptide" evidence="11">
    <location>
        <begin position="1"/>
        <end position="28"/>
    </location>
</feature>
<dbReference type="PANTHER" id="PTHR48063">
    <property type="entry name" value="LRR RECEPTOR-LIKE KINASE"/>
    <property type="match status" value="1"/>
</dbReference>
<dbReference type="GO" id="GO:0051707">
    <property type="term" value="P:response to other organism"/>
    <property type="evidence" value="ECO:0007669"/>
    <property type="project" value="UniProtKB-ARBA"/>
</dbReference>
<organism evidence="14 15">
    <name type="scientific">Oldenlandia corymbosa var. corymbosa</name>
    <dbReference type="NCBI Taxonomy" id="529605"/>
    <lineage>
        <taxon>Eukaryota</taxon>
        <taxon>Viridiplantae</taxon>
        <taxon>Streptophyta</taxon>
        <taxon>Embryophyta</taxon>
        <taxon>Tracheophyta</taxon>
        <taxon>Spermatophyta</taxon>
        <taxon>Magnoliopsida</taxon>
        <taxon>eudicotyledons</taxon>
        <taxon>Gunneridae</taxon>
        <taxon>Pentapetalae</taxon>
        <taxon>asterids</taxon>
        <taxon>lamiids</taxon>
        <taxon>Gentianales</taxon>
        <taxon>Rubiaceae</taxon>
        <taxon>Rubioideae</taxon>
        <taxon>Spermacoceae</taxon>
        <taxon>Hedyotis-Oldenlandia complex</taxon>
        <taxon>Oldenlandia</taxon>
    </lineage>
</organism>
<feature type="domain" description="Disease resistance R13L4/SHOC-2-like LRR" evidence="13">
    <location>
        <begin position="283"/>
        <end position="482"/>
    </location>
</feature>
<reference evidence="14" key="1">
    <citation type="submission" date="2023-03" db="EMBL/GenBank/DDBJ databases">
        <authorList>
            <person name="Julca I."/>
        </authorList>
    </citation>
    <scope>NUCLEOTIDE SEQUENCE</scope>
</reference>
<evidence type="ECO:0000256" key="10">
    <source>
        <dbReference type="ARBA" id="ARBA00023180"/>
    </source>
</evidence>
<dbReference type="Pfam" id="PF13516">
    <property type="entry name" value="LRR_6"/>
    <property type="match status" value="1"/>
</dbReference>
<sequence length="845" mass="93553">MGSICNKTIFLLLLCFLLIITQIQLGHAQNAGCIARERRALVDFKGSLVDNASRLSSWTGENCCDWDGVTCNNLTGRVEKLDLHTDDIKFESDNCVGGQIDPSILKLEHLRYLDLSLNCFSGITIPTFLGSMKNLRYLNLKDAGFSGEIPPQLGNLSALQYLYIGEASSEMVDNSLSSKTLGWITRLTSLNSLDLSTTNLSECLDWLDMVNLLPSLSYLNLSNCELVDPVHSPLFRSNLTSLVSLDIGTNTLESASIPRLFDLSSNLEVLRLESNQFQGPIFFKLEKFTSLSFLDYSGNSFNSSDKLNSLCNLTSLMYVDLSYNQLEGSLPVCLGNLTSLRVFNLGNNNFSGTIPSQLGHLKELTYLCLSSNTINSSIPSEFGNFTEMETLLLDGNQLFGAIPPTLGQLTKLQTLDLSSNSLVGEVSEIHFTKLRSLKSLALSRNQLLTLNVSAQWIPPFQLVHIGMDSVFIGTEFPQWLRTQRNVEWLYMNNANISGTIPEWFSTVYSVLTDLDLSDNMIHGTLISIPPGVVNIEMSRNSLTGFFGNANYYNTANSSIQSLSLDGNIVGEIPDQLCNLTSLTSLFLSNNHLTGKIPPCFENLQQLSALHLSGNKFNGELPSVLKTLKLLWELDLSGNNFTGNIPEWIGEELSELSTLYLQSNNFNGAIPSSFKNLKLLASLDLTRNHLTGTLPDWIGEELPDLYSLRLQSNKFYGALPSSLKNLKSLVNLDLSKNEFSGTIPDWIGKLSDLSLLILQVNNFHGELPATMKNLKYLTTLHLGWNQFTGTIPEWIGEELPELLELRLQSNNFSGNIPVQLCKSPLLRQLALANNSLTGYIPDCFAN</sequence>
<dbReference type="AlphaFoldDB" id="A0AAV1E098"/>
<dbReference type="InterPro" id="IPR003591">
    <property type="entry name" value="Leu-rich_rpt_typical-subtyp"/>
</dbReference>
<name>A0AAV1E098_OLDCO</name>
<dbReference type="Pfam" id="PF23598">
    <property type="entry name" value="LRR_14"/>
    <property type="match status" value="1"/>
</dbReference>
<dbReference type="InterPro" id="IPR032675">
    <property type="entry name" value="LRR_dom_sf"/>
</dbReference>
<keyword evidence="3" id="KW-1003">Cell membrane</keyword>
<dbReference type="Pfam" id="PF00560">
    <property type="entry name" value="LRR_1"/>
    <property type="match status" value="6"/>
</dbReference>
<protein>
    <submittedName>
        <fullName evidence="14">OLC1v1013396C1</fullName>
    </submittedName>
</protein>
<keyword evidence="15" id="KW-1185">Reference proteome</keyword>